<dbReference type="InterPro" id="IPR050832">
    <property type="entry name" value="Bact_Acetyltransf"/>
</dbReference>
<gene>
    <name evidence="4" type="ORF">SAMN05216554_0826</name>
</gene>
<protein>
    <submittedName>
        <fullName evidence="4">Protein N-acetyltransferase, RimJ/RimL family</fullName>
    </submittedName>
</protein>
<name>A0A1H3L4M7_9MICO</name>
<evidence type="ECO:0000259" key="3">
    <source>
        <dbReference type="PROSITE" id="PS51186"/>
    </source>
</evidence>
<dbReference type="PANTHER" id="PTHR43877">
    <property type="entry name" value="AMINOALKYLPHOSPHONATE N-ACETYLTRANSFERASE-RELATED-RELATED"/>
    <property type="match status" value="1"/>
</dbReference>
<dbReference type="Proteomes" id="UP000198891">
    <property type="component" value="Unassembled WGS sequence"/>
</dbReference>
<dbReference type="CDD" id="cd04301">
    <property type="entry name" value="NAT_SF"/>
    <property type="match status" value="1"/>
</dbReference>
<keyword evidence="1 4" id="KW-0808">Transferase</keyword>
<dbReference type="Pfam" id="PF00583">
    <property type="entry name" value="Acetyltransf_1"/>
    <property type="match status" value="1"/>
</dbReference>
<sequence length="165" mass="17924">MTARLALRRCVEADYRAILDWIPDAAELYLFTGTRLTWPLTLQQLESLAATPRWTDWTMVEASAPLVPLGHVELAFVDGPDDPPTARISRVLVSPARRGRGLGGKLAALAVEKARELGAARVELAVIAGNAPAERIYAGLGFTPSSRPGKRPDVRELTLDLRATD</sequence>
<keyword evidence="2" id="KW-0012">Acyltransferase</keyword>
<evidence type="ECO:0000313" key="5">
    <source>
        <dbReference type="Proteomes" id="UP000198891"/>
    </source>
</evidence>
<organism evidence="4 5">
    <name type="scientific">Herbiconiux ginsengi</name>
    <dbReference type="NCBI Taxonomy" id="381665"/>
    <lineage>
        <taxon>Bacteria</taxon>
        <taxon>Bacillati</taxon>
        <taxon>Actinomycetota</taxon>
        <taxon>Actinomycetes</taxon>
        <taxon>Micrococcales</taxon>
        <taxon>Microbacteriaceae</taxon>
        <taxon>Herbiconiux</taxon>
    </lineage>
</organism>
<reference evidence="4 5" key="1">
    <citation type="submission" date="2016-10" db="EMBL/GenBank/DDBJ databases">
        <authorList>
            <person name="de Groot N.N."/>
        </authorList>
    </citation>
    <scope>NUCLEOTIDE SEQUENCE [LARGE SCALE GENOMIC DNA]</scope>
    <source>
        <strain evidence="4 5">CGMCC 4.3491</strain>
    </source>
</reference>
<dbReference type="InterPro" id="IPR000182">
    <property type="entry name" value="GNAT_dom"/>
</dbReference>
<dbReference type="PROSITE" id="PS51186">
    <property type="entry name" value="GNAT"/>
    <property type="match status" value="1"/>
</dbReference>
<dbReference type="GO" id="GO:0016747">
    <property type="term" value="F:acyltransferase activity, transferring groups other than amino-acyl groups"/>
    <property type="evidence" value="ECO:0007669"/>
    <property type="project" value="InterPro"/>
</dbReference>
<dbReference type="AlphaFoldDB" id="A0A1H3L4M7"/>
<dbReference type="EMBL" id="FNPZ01000001">
    <property type="protein sequence ID" value="SDY59373.1"/>
    <property type="molecule type" value="Genomic_DNA"/>
</dbReference>
<dbReference type="Gene3D" id="3.40.630.30">
    <property type="match status" value="1"/>
</dbReference>
<dbReference type="SUPFAM" id="SSF55729">
    <property type="entry name" value="Acyl-CoA N-acyltransferases (Nat)"/>
    <property type="match status" value="1"/>
</dbReference>
<accession>A0A1H3L4M7</accession>
<evidence type="ECO:0000256" key="2">
    <source>
        <dbReference type="ARBA" id="ARBA00023315"/>
    </source>
</evidence>
<proteinExistence type="predicted"/>
<dbReference type="InterPro" id="IPR016181">
    <property type="entry name" value="Acyl_CoA_acyltransferase"/>
</dbReference>
<dbReference type="OrthoDB" id="9814648at2"/>
<evidence type="ECO:0000313" key="4">
    <source>
        <dbReference type="EMBL" id="SDY59373.1"/>
    </source>
</evidence>
<keyword evidence="5" id="KW-1185">Reference proteome</keyword>
<dbReference type="RefSeq" id="WP_092549127.1">
    <property type="nucleotide sequence ID" value="NZ_FNPZ01000001.1"/>
</dbReference>
<feature type="domain" description="N-acetyltransferase" evidence="3">
    <location>
        <begin position="5"/>
        <end position="164"/>
    </location>
</feature>
<dbReference type="STRING" id="381665.SAMN05216554_0826"/>
<evidence type="ECO:0000256" key="1">
    <source>
        <dbReference type="ARBA" id="ARBA00022679"/>
    </source>
</evidence>